<reference evidence="8 10" key="1">
    <citation type="submission" date="2017-01" db="EMBL/GenBank/DDBJ databases">
        <authorList>
            <person name="Varghese N."/>
            <person name="Submissions S."/>
        </authorList>
    </citation>
    <scope>NUCLEOTIDE SEQUENCE [LARGE SCALE GENOMIC DNA]</scope>
    <source>
        <strain evidence="8 10">DSM 18447</strain>
    </source>
</reference>
<proteinExistence type="inferred from homology"/>
<evidence type="ECO:0000256" key="3">
    <source>
        <dbReference type="ARBA" id="ARBA00022795"/>
    </source>
</evidence>
<accession>A0AA45W1G4</accession>
<dbReference type="GO" id="GO:0044781">
    <property type="term" value="P:bacterial-type flagellum organization"/>
    <property type="evidence" value="ECO:0007669"/>
    <property type="project" value="UniProtKB-UniRule"/>
</dbReference>
<dbReference type="InterPro" id="IPR005648">
    <property type="entry name" value="FlgD"/>
</dbReference>
<feature type="domain" description="FlgD/Vpr Ig-like" evidence="7">
    <location>
        <begin position="104"/>
        <end position="173"/>
    </location>
</feature>
<feature type="region of interest" description="Disordered" evidence="6">
    <location>
        <begin position="1"/>
        <end position="24"/>
    </location>
</feature>
<dbReference type="AlphaFoldDB" id="A0AA45W1G4"/>
<dbReference type="EMBL" id="CP067140">
    <property type="protein sequence ID" value="WCR03632.1"/>
    <property type="molecule type" value="Genomic_DNA"/>
</dbReference>
<sequence length="220" mass="23263">MITATENRTANGFTTSSPTPPGISTNADFSTFLRLLTTQIQNQDPLNPMEGSEFAVQLATFSGVEQQAHTNKLLGEMITQTGAGGLGQTAGWIGKEALSTAPVWFGDEALTLDIAPDPRADDVALIVLDAEGREMTREMIGTGTGPVDWFGRDASGQKLPDGRYSFRIESMQAGDVIAESDVGVYARIEGVRSGPNGVALVFANDASALVTQVSALRQPE</sequence>
<evidence type="ECO:0000259" key="7">
    <source>
        <dbReference type="Pfam" id="PF13860"/>
    </source>
</evidence>
<evidence type="ECO:0000313" key="8">
    <source>
        <dbReference type="EMBL" id="SIS56986.1"/>
    </source>
</evidence>
<keyword evidence="3 5" id="KW-1005">Bacterial flagellum biogenesis</keyword>
<dbReference type="Pfam" id="PF03963">
    <property type="entry name" value="FlgD"/>
    <property type="match status" value="1"/>
</dbReference>
<feature type="compositionally biased region" description="Low complexity" evidence="6">
    <location>
        <begin position="14"/>
        <end position="24"/>
    </location>
</feature>
<evidence type="ECO:0000256" key="2">
    <source>
        <dbReference type="ARBA" id="ARBA00016013"/>
    </source>
</evidence>
<keyword evidence="8" id="KW-0282">Flagellum</keyword>
<evidence type="ECO:0000256" key="1">
    <source>
        <dbReference type="ARBA" id="ARBA00010577"/>
    </source>
</evidence>
<organism evidence="8 10">
    <name type="scientific">Paracoccus saliphilus</name>
    <dbReference type="NCBI Taxonomy" id="405559"/>
    <lineage>
        <taxon>Bacteria</taxon>
        <taxon>Pseudomonadati</taxon>
        <taxon>Pseudomonadota</taxon>
        <taxon>Alphaproteobacteria</taxon>
        <taxon>Rhodobacterales</taxon>
        <taxon>Paracoccaceae</taxon>
        <taxon>Paracoccus</taxon>
    </lineage>
</organism>
<comment type="similarity">
    <text evidence="1 5">Belongs to the FlgD family.</text>
</comment>
<dbReference type="Pfam" id="PF13860">
    <property type="entry name" value="FlgD_ig"/>
    <property type="match status" value="1"/>
</dbReference>
<comment type="function">
    <text evidence="4 5">Required for flagellar hook formation. May act as a scaffolding protein.</text>
</comment>
<keyword evidence="8" id="KW-0966">Cell projection</keyword>
<keyword evidence="8" id="KW-0969">Cilium</keyword>
<name>A0AA45W1G4_9RHOB</name>
<evidence type="ECO:0000256" key="4">
    <source>
        <dbReference type="ARBA" id="ARBA00024746"/>
    </source>
</evidence>
<evidence type="ECO:0000313" key="11">
    <source>
        <dbReference type="Proteomes" id="UP001215549"/>
    </source>
</evidence>
<dbReference type="Proteomes" id="UP000186216">
    <property type="component" value="Unassembled WGS sequence"/>
</dbReference>
<gene>
    <name evidence="9" type="ORF">JHX88_02320</name>
    <name evidence="8" type="ORF">SAMN05421772_101540</name>
</gene>
<dbReference type="InterPro" id="IPR025965">
    <property type="entry name" value="FlgD/Vpr_Ig-like"/>
</dbReference>
<reference evidence="9 11" key="2">
    <citation type="submission" date="2021-01" db="EMBL/GenBank/DDBJ databases">
        <title>Biogeographic distribution of Paracoccus.</title>
        <authorList>
            <person name="Hollensteiner J."/>
            <person name="Leineberger J."/>
            <person name="Brinkhoff T."/>
            <person name="Daniel R."/>
        </authorList>
    </citation>
    <scope>NUCLEOTIDE SEQUENCE [LARGE SCALE GENOMIC DNA]</scope>
    <source>
        <strain evidence="9 11">DSM 18447</strain>
    </source>
</reference>
<evidence type="ECO:0000256" key="5">
    <source>
        <dbReference type="RuleBase" id="RU362076"/>
    </source>
</evidence>
<feature type="compositionally biased region" description="Polar residues" evidence="6">
    <location>
        <begin position="1"/>
        <end position="13"/>
    </location>
</feature>
<evidence type="ECO:0000256" key="6">
    <source>
        <dbReference type="SAM" id="MobiDB-lite"/>
    </source>
</evidence>
<protein>
    <recommendedName>
        <fullName evidence="2 5">Basal-body rod modification protein FlgD</fullName>
    </recommendedName>
</protein>
<dbReference type="EMBL" id="FTOU01000001">
    <property type="protein sequence ID" value="SIS56986.1"/>
    <property type="molecule type" value="Genomic_DNA"/>
</dbReference>
<dbReference type="Proteomes" id="UP001215549">
    <property type="component" value="Chromosome"/>
</dbReference>
<dbReference type="Gene3D" id="2.60.40.4070">
    <property type="match status" value="1"/>
</dbReference>
<dbReference type="RefSeq" id="WP_076522622.1">
    <property type="nucleotide sequence ID" value="NZ_CP067140.1"/>
</dbReference>
<evidence type="ECO:0000313" key="10">
    <source>
        <dbReference type="Proteomes" id="UP000186216"/>
    </source>
</evidence>
<keyword evidence="11" id="KW-1185">Reference proteome</keyword>
<evidence type="ECO:0000313" key="9">
    <source>
        <dbReference type="EMBL" id="WCR03632.1"/>
    </source>
</evidence>